<name>A0A386Z9W1_9NOCA</name>
<keyword evidence="2" id="KW-1185">Reference proteome</keyword>
<dbReference type="AlphaFoldDB" id="A0A386Z9W1"/>
<dbReference type="OrthoDB" id="4550111at2"/>
<dbReference type="KEGG" id="nyu:D7D52_08485"/>
<dbReference type="RefSeq" id="WP_120735820.1">
    <property type="nucleotide sequence ID" value="NZ_CP032568.1"/>
</dbReference>
<organism evidence="1 2">
    <name type="scientific">Nocardia yunnanensis</name>
    <dbReference type="NCBI Taxonomy" id="2382165"/>
    <lineage>
        <taxon>Bacteria</taxon>
        <taxon>Bacillati</taxon>
        <taxon>Actinomycetota</taxon>
        <taxon>Actinomycetes</taxon>
        <taxon>Mycobacteriales</taxon>
        <taxon>Nocardiaceae</taxon>
        <taxon>Nocardia</taxon>
    </lineage>
</organism>
<proteinExistence type="predicted"/>
<accession>A0A386Z9W1</accession>
<protein>
    <submittedName>
        <fullName evidence="1">Uncharacterized protein</fullName>
    </submittedName>
</protein>
<evidence type="ECO:0000313" key="2">
    <source>
        <dbReference type="Proteomes" id="UP000267164"/>
    </source>
</evidence>
<gene>
    <name evidence="1" type="ORF">D7D52_08485</name>
</gene>
<dbReference type="Proteomes" id="UP000267164">
    <property type="component" value="Chromosome"/>
</dbReference>
<reference evidence="1 2" key="1">
    <citation type="submission" date="2018-09" db="EMBL/GenBank/DDBJ databases">
        <title>Nocardia yunnanensis sp. nov., an actinomycete isolated from a soil sample.</title>
        <authorList>
            <person name="Zhang J."/>
        </authorList>
    </citation>
    <scope>NUCLEOTIDE SEQUENCE [LARGE SCALE GENOMIC DNA]</scope>
    <source>
        <strain evidence="1 2">CFHS0054</strain>
    </source>
</reference>
<dbReference type="EMBL" id="CP032568">
    <property type="protein sequence ID" value="AYF73894.1"/>
    <property type="molecule type" value="Genomic_DNA"/>
</dbReference>
<evidence type="ECO:0000313" key="1">
    <source>
        <dbReference type="EMBL" id="AYF73894.1"/>
    </source>
</evidence>
<sequence length="101" mass="10852">MSDILDVLHARWAEAVGDAILTGDEHPTLTLATHEAADAINHISDLRRATADAVAALDRIRVTLEQRTAHPESQAHQARTIARHAAETLAAAHPAADEQAR</sequence>